<accession>A0A6J4TNY6</accession>
<evidence type="ECO:0000256" key="1">
    <source>
        <dbReference type="ARBA" id="ARBA00022512"/>
    </source>
</evidence>
<keyword evidence="6" id="KW-1133">Transmembrane helix</keyword>
<evidence type="ECO:0000256" key="5">
    <source>
        <dbReference type="SAM" id="MobiDB-lite"/>
    </source>
</evidence>
<proteinExistence type="predicted"/>
<dbReference type="NCBIfam" id="TIGR01167">
    <property type="entry name" value="LPXTG_anchor"/>
    <property type="match status" value="1"/>
</dbReference>
<keyword evidence="6" id="KW-0812">Transmembrane</keyword>
<name>A0A6J4TNY6_9ACTN</name>
<feature type="compositionally biased region" description="Gly residues" evidence="5">
    <location>
        <begin position="469"/>
        <end position="481"/>
    </location>
</feature>
<dbReference type="EMBL" id="CADCVQ010000160">
    <property type="protein sequence ID" value="CAA9528387.1"/>
    <property type="molecule type" value="Genomic_DNA"/>
</dbReference>
<feature type="compositionally biased region" description="Polar residues" evidence="5">
    <location>
        <begin position="394"/>
        <end position="408"/>
    </location>
</feature>
<evidence type="ECO:0000256" key="2">
    <source>
        <dbReference type="ARBA" id="ARBA00022525"/>
    </source>
</evidence>
<feature type="region of interest" description="Disordered" evidence="5">
    <location>
        <begin position="359"/>
        <end position="487"/>
    </location>
</feature>
<feature type="transmembrane region" description="Helical" evidence="6">
    <location>
        <begin position="502"/>
        <end position="519"/>
    </location>
</feature>
<evidence type="ECO:0000256" key="3">
    <source>
        <dbReference type="ARBA" id="ARBA00022729"/>
    </source>
</evidence>
<dbReference type="AlphaFoldDB" id="A0A6J4TNY6"/>
<feature type="domain" description="Gram-positive cocci surface proteins LPxTG" evidence="7">
    <location>
        <begin position="492"/>
        <end position="524"/>
    </location>
</feature>
<feature type="compositionally biased region" description="Low complexity" evidence="5">
    <location>
        <begin position="81"/>
        <end position="92"/>
    </location>
</feature>
<reference evidence="8" key="1">
    <citation type="submission" date="2020-02" db="EMBL/GenBank/DDBJ databases">
        <authorList>
            <person name="Meier V. D."/>
        </authorList>
    </citation>
    <scope>NUCLEOTIDE SEQUENCE</scope>
    <source>
        <strain evidence="8">AVDCRST_MAG67</strain>
    </source>
</reference>
<evidence type="ECO:0000259" key="7">
    <source>
        <dbReference type="Pfam" id="PF00746"/>
    </source>
</evidence>
<keyword evidence="4" id="KW-0572">Peptidoglycan-anchor</keyword>
<organism evidence="8">
    <name type="scientific">uncultured Solirubrobacteraceae bacterium</name>
    <dbReference type="NCBI Taxonomy" id="1162706"/>
    <lineage>
        <taxon>Bacteria</taxon>
        <taxon>Bacillati</taxon>
        <taxon>Actinomycetota</taxon>
        <taxon>Thermoleophilia</taxon>
        <taxon>Solirubrobacterales</taxon>
        <taxon>Solirubrobacteraceae</taxon>
        <taxon>environmental samples</taxon>
    </lineage>
</organism>
<dbReference type="InterPro" id="IPR019931">
    <property type="entry name" value="LPXTG_anchor"/>
</dbReference>
<sequence length="529" mass="52182">MSRSAYVGLTALVCAAATIWLLPSASLGRGAELERIDKALTDTTQRLGAAVEQTVAPVSSALQATTAKTKAALDPTKRATRATATDPARQPPLHGTNPHGQGSVGVVDTAPSNERPLGGNPNGSDAGEEVVIGRARGEQIAGGAYHGHITILALFGTELAGVDSNPGETKNGPLQPLQTGVLDPLCTSSGNQVCLSVLTANSTTTATGSQNDFALARAQVGGLGVGAAESGGSIGTTADCQTALGSARTANVVTAGGPVAAAANSATGSQSCRNRAPTTMSNSQVIQLAGTGIPVPAAGCDDGTPDTVFDIPLLARIVCNADEVAGAAAVREALDVFALNVGATSLVKETTAATEALTVAPAGAETPGPQCSDGADNDGDGVIDAADPGCHTDGNPNNPGSYDPNDNSEAGGPTRGAGDEDDGPECSDNRDNDGDGRADERDPGCHTDGNPNNPASYDPDDDDERNGRGTDGGPGGGGGGTPVDDGAGTVNAGGLPLTGSNVVGLALAGLLLLAGGLLLRRREEARAGA</sequence>
<dbReference type="Pfam" id="PF00746">
    <property type="entry name" value="Gram_pos_anchor"/>
    <property type="match status" value="1"/>
</dbReference>
<keyword evidence="2" id="KW-0964">Secreted</keyword>
<evidence type="ECO:0000313" key="8">
    <source>
        <dbReference type="EMBL" id="CAA9528387.1"/>
    </source>
</evidence>
<keyword evidence="1" id="KW-0134">Cell wall</keyword>
<gene>
    <name evidence="8" type="ORF">AVDCRST_MAG67-4259</name>
</gene>
<evidence type="ECO:0000256" key="4">
    <source>
        <dbReference type="ARBA" id="ARBA00023088"/>
    </source>
</evidence>
<feature type="compositionally biased region" description="Basic and acidic residues" evidence="5">
    <location>
        <begin position="427"/>
        <end position="445"/>
    </location>
</feature>
<feature type="region of interest" description="Disordered" evidence="5">
    <location>
        <begin position="64"/>
        <end position="127"/>
    </location>
</feature>
<protein>
    <recommendedName>
        <fullName evidence="7">Gram-positive cocci surface proteins LPxTG domain-containing protein</fullName>
    </recommendedName>
</protein>
<keyword evidence="6" id="KW-0472">Membrane</keyword>
<evidence type="ECO:0000256" key="6">
    <source>
        <dbReference type="SAM" id="Phobius"/>
    </source>
</evidence>
<keyword evidence="3" id="KW-0732">Signal</keyword>